<gene>
    <name evidence="2" type="ORF">FHU28_003489</name>
</gene>
<dbReference type="Proteomes" id="UP000618986">
    <property type="component" value="Unassembled WGS sequence"/>
</dbReference>
<feature type="transmembrane region" description="Helical" evidence="1">
    <location>
        <begin position="93"/>
        <end position="112"/>
    </location>
</feature>
<dbReference type="EMBL" id="JACHJC010000001">
    <property type="protein sequence ID" value="MBB5113650.1"/>
    <property type="molecule type" value="Genomic_DNA"/>
</dbReference>
<name>A0ABR6ME33_MICEC</name>
<feature type="transmembrane region" description="Helical" evidence="1">
    <location>
        <begin position="61"/>
        <end position="86"/>
    </location>
</feature>
<dbReference type="RefSeq" id="WP_184685563.1">
    <property type="nucleotide sequence ID" value="NZ_JACHJC010000001.1"/>
</dbReference>
<keyword evidence="1" id="KW-0812">Transmembrane</keyword>
<evidence type="ECO:0000313" key="2">
    <source>
        <dbReference type="EMBL" id="MBB5113650.1"/>
    </source>
</evidence>
<dbReference type="GeneID" id="300294052"/>
<evidence type="ECO:0000256" key="1">
    <source>
        <dbReference type="SAM" id="Phobius"/>
    </source>
</evidence>
<feature type="transmembrane region" description="Helical" evidence="1">
    <location>
        <begin position="12"/>
        <end position="41"/>
    </location>
</feature>
<evidence type="ECO:0000313" key="3">
    <source>
        <dbReference type="Proteomes" id="UP000618986"/>
    </source>
</evidence>
<keyword evidence="1" id="KW-1133">Transmembrane helix</keyword>
<reference evidence="2 3" key="1">
    <citation type="submission" date="2020-08" db="EMBL/GenBank/DDBJ databases">
        <title>Sequencing the genomes of 1000 actinobacteria strains.</title>
        <authorList>
            <person name="Klenk H.-P."/>
        </authorList>
    </citation>
    <scope>NUCLEOTIDE SEQUENCE [LARGE SCALE GENOMIC DNA]</scope>
    <source>
        <strain evidence="2 3">DSM 43036</strain>
    </source>
</reference>
<sequence length="154" mass="16329">MNVDAPRPRPVNALAALPALPWVGIHLLLYVGVAVVVPLLWEPAPAGGLVEAFSQALTELPSVLLSPGGLMVSALAAGCLGVLRLLSRVRWYWFRLAAILLFGVPLPLFVFAAAGAKAAVPVAVPHLLVALLIVQPRRSDGWTEPDPAPEGQRW</sequence>
<keyword evidence="1" id="KW-0472">Membrane</keyword>
<accession>A0ABR6ME33</accession>
<proteinExistence type="predicted"/>
<organism evidence="2 3">
    <name type="scientific">Micromonospora echinospora</name>
    <name type="common">Micromonospora purpurea</name>
    <dbReference type="NCBI Taxonomy" id="1877"/>
    <lineage>
        <taxon>Bacteria</taxon>
        <taxon>Bacillati</taxon>
        <taxon>Actinomycetota</taxon>
        <taxon>Actinomycetes</taxon>
        <taxon>Micromonosporales</taxon>
        <taxon>Micromonosporaceae</taxon>
        <taxon>Micromonospora</taxon>
    </lineage>
</organism>
<comment type="caution">
    <text evidence="2">The sequence shown here is derived from an EMBL/GenBank/DDBJ whole genome shotgun (WGS) entry which is preliminary data.</text>
</comment>
<keyword evidence="3" id="KW-1185">Reference proteome</keyword>
<protein>
    <submittedName>
        <fullName evidence="2">Uncharacterized protein</fullName>
    </submittedName>
</protein>